<evidence type="ECO:0000256" key="1">
    <source>
        <dbReference type="SAM" id="Coils"/>
    </source>
</evidence>
<comment type="caution">
    <text evidence="3">The sequence shown here is derived from an EMBL/GenBank/DDBJ whole genome shotgun (WGS) entry which is preliminary data.</text>
</comment>
<dbReference type="PANTHER" id="PTHR35970:SF1">
    <property type="entry name" value="SODIUM CHANNEL AND CLATHRIN LINKER 1"/>
    <property type="match status" value="1"/>
</dbReference>
<keyword evidence="4" id="KW-1185">Reference proteome</keyword>
<organism evidence="3 4">
    <name type="scientific">Tetraparma gracilis</name>
    <dbReference type="NCBI Taxonomy" id="2962635"/>
    <lineage>
        <taxon>Eukaryota</taxon>
        <taxon>Sar</taxon>
        <taxon>Stramenopiles</taxon>
        <taxon>Ochrophyta</taxon>
        <taxon>Bolidophyceae</taxon>
        <taxon>Parmales</taxon>
        <taxon>Triparmaceae</taxon>
        <taxon>Tetraparma</taxon>
    </lineage>
</organism>
<evidence type="ECO:0008006" key="5">
    <source>
        <dbReference type="Google" id="ProtNLM"/>
    </source>
</evidence>
<feature type="coiled-coil region" evidence="1">
    <location>
        <begin position="199"/>
        <end position="275"/>
    </location>
</feature>
<feature type="region of interest" description="Disordered" evidence="2">
    <location>
        <begin position="1"/>
        <end position="43"/>
    </location>
</feature>
<evidence type="ECO:0000256" key="2">
    <source>
        <dbReference type="SAM" id="MobiDB-lite"/>
    </source>
</evidence>
<feature type="coiled-coil region" evidence="1">
    <location>
        <begin position="409"/>
        <end position="443"/>
    </location>
</feature>
<feature type="coiled-coil region" evidence="1">
    <location>
        <begin position="304"/>
        <end position="359"/>
    </location>
</feature>
<dbReference type="InterPro" id="IPR038911">
    <property type="entry name" value="SCLT1"/>
</dbReference>
<gene>
    <name evidence="3" type="ORF">TeGR_g8901</name>
</gene>
<name>A0ABQ6N346_9STRA</name>
<evidence type="ECO:0000313" key="3">
    <source>
        <dbReference type="EMBL" id="GMI38644.1"/>
    </source>
</evidence>
<sequence>MSGQLGGPQGARDADENSNPNPSASAFSNPLKSSSSQHLPMSSQDLLRTSAPNLGERTLYEQENTRLRTQNEHLAAQALRLTNELRGFQVLHPYPSLPAAAALPSSELPPWMAEEAVMSPLLAAYDARIQELGSVTERQRLALDSFAEQCEQLVAENELLRENQLKDLRGVLERGEADPYRGESSSADLPSNLAGTAQAADLEERVRILMEENSLMAEQSAILSKELEGSQTNIMEREGNIINLTQSLSDAAAAMQQLESDNSELVSSKRQCEDQLLASQATSLALEQDLSKAKSSVREISSLRSTALLTIEELRSEKTECEQENDDLCNTAKLATSRVDELKARLASKTNELDHCAEKLRRTATELTTTRNDAEGMLQVMSGMEKQLSEFQAREDGISTLSKDCQQKVEEHILQRDQANVKYNTLRKEVAKLLDERKRMVEDKGHENETVIEAVEAKFQALVDSKDREIHELVVANAKLKSEADRCRRDKETSHNLYLKLKGVLDGERAALKDTFGETGRRINEAEARAEMEASQNKQNLSAIRELQLSLEKKELSIADLTSKLEKDALQHQHETDAITRKVRESEDAIEAKKFEIEKLHVMMEEAKSTTTHRLNESLKKLEMDLEDAKLSAEGARSYARDRESAMQEQVEGSQKHLERARRDKEMLMEQMEKKLSEEREVGSRMTTRNQELGVRVNMLAAEKAELNIIAAEAEAKLEESETALTEAEAQAQELLQQLSSHVSDQEARIKVEGQLKAEINKLTQEVQRLKRS</sequence>
<reference evidence="3 4" key="1">
    <citation type="journal article" date="2023" name="Commun. Biol.">
        <title>Genome analysis of Parmales, the sister group of diatoms, reveals the evolutionary specialization of diatoms from phago-mixotrophs to photoautotrophs.</title>
        <authorList>
            <person name="Ban H."/>
            <person name="Sato S."/>
            <person name="Yoshikawa S."/>
            <person name="Yamada K."/>
            <person name="Nakamura Y."/>
            <person name="Ichinomiya M."/>
            <person name="Sato N."/>
            <person name="Blanc-Mathieu R."/>
            <person name="Endo H."/>
            <person name="Kuwata A."/>
            <person name="Ogata H."/>
        </authorList>
    </citation>
    <scope>NUCLEOTIDE SEQUENCE [LARGE SCALE GENOMIC DNA]</scope>
</reference>
<dbReference type="PANTHER" id="PTHR35970">
    <property type="entry name" value="SODIUM CHANNEL AND CLATHRIN LINKER 1"/>
    <property type="match status" value="1"/>
</dbReference>
<keyword evidence="1" id="KW-0175">Coiled coil</keyword>
<dbReference type="EMBL" id="BRYB01000836">
    <property type="protein sequence ID" value="GMI38644.1"/>
    <property type="molecule type" value="Genomic_DNA"/>
</dbReference>
<feature type="region of interest" description="Disordered" evidence="2">
    <location>
        <begin position="640"/>
        <end position="660"/>
    </location>
</feature>
<protein>
    <recommendedName>
        <fullName evidence="5">Coiled-coil protein</fullName>
    </recommendedName>
</protein>
<feature type="compositionally biased region" description="Low complexity" evidence="2">
    <location>
        <begin position="17"/>
        <end position="43"/>
    </location>
</feature>
<proteinExistence type="predicted"/>
<dbReference type="Proteomes" id="UP001165060">
    <property type="component" value="Unassembled WGS sequence"/>
</dbReference>
<accession>A0ABQ6N346</accession>
<evidence type="ECO:0000313" key="4">
    <source>
        <dbReference type="Proteomes" id="UP001165060"/>
    </source>
</evidence>